<dbReference type="AlphaFoldDB" id="K9ZDH0"/>
<sequence length="76" mass="8759">MERYEEGLQDFNRALVYLPLQQAESAKADLDIAQQEHTEKPDNGQNTFNLMLGFVPLLRNADANNPTYIILFFELN</sequence>
<reference evidence="2" key="1">
    <citation type="journal article" date="2013" name="Proc. Natl. Acad. Sci. U.S.A.">
        <title>Improving the coverage of the cyanobacterial phylum using diversity-driven genome sequencing.</title>
        <authorList>
            <person name="Shih P.M."/>
            <person name="Wu D."/>
            <person name="Latifi A."/>
            <person name="Axen S.D."/>
            <person name="Fewer D.P."/>
            <person name="Talla E."/>
            <person name="Calteau A."/>
            <person name="Cai F."/>
            <person name="Tandeau de Marsac N."/>
            <person name="Rippka R."/>
            <person name="Herdman M."/>
            <person name="Sivonen K."/>
            <person name="Coursin T."/>
            <person name="Laurent T."/>
            <person name="Goodwin L."/>
            <person name="Nolan M."/>
            <person name="Davenport K.W."/>
            <person name="Han C.S."/>
            <person name="Rubin E.M."/>
            <person name="Eisen J.A."/>
            <person name="Woyke T."/>
            <person name="Gugger M."/>
            <person name="Kerfeld C.A."/>
        </authorList>
    </citation>
    <scope>NUCLEOTIDE SEQUENCE [LARGE SCALE GENOMIC DNA]</scope>
    <source>
        <strain evidence="2">ATCC 27899 / PCC 7122</strain>
    </source>
</reference>
<dbReference type="STRING" id="272123.Anacy_1080"/>
<protein>
    <submittedName>
        <fullName evidence="1">Uncharacterized protein</fullName>
    </submittedName>
</protein>
<accession>K9ZDH0</accession>
<dbReference type="PATRIC" id="fig|272123.3.peg.1181"/>
<name>K9ZDH0_ANACC</name>
<dbReference type="KEGG" id="acy:Anacy_1080"/>
<dbReference type="RefSeq" id="WP_015213304.1">
    <property type="nucleotide sequence ID" value="NC_019771.1"/>
</dbReference>
<dbReference type="Proteomes" id="UP000010474">
    <property type="component" value="Chromosome"/>
</dbReference>
<dbReference type="EMBL" id="CP003659">
    <property type="protein sequence ID" value="AFZ56652.1"/>
    <property type="molecule type" value="Genomic_DNA"/>
</dbReference>
<organism evidence="1 2">
    <name type="scientific">Anabaena cylindrica (strain ATCC 27899 / PCC 7122)</name>
    <dbReference type="NCBI Taxonomy" id="272123"/>
    <lineage>
        <taxon>Bacteria</taxon>
        <taxon>Bacillati</taxon>
        <taxon>Cyanobacteriota</taxon>
        <taxon>Cyanophyceae</taxon>
        <taxon>Nostocales</taxon>
        <taxon>Nostocaceae</taxon>
        <taxon>Anabaena</taxon>
    </lineage>
</organism>
<dbReference type="OrthoDB" id="9814944at2"/>
<dbReference type="HOGENOM" id="CLU_2646547_0_0_3"/>
<gene>
    <name evidence="1" type="ordered locus">Anacy_1080</name>
</gene>
<keyword evidence="2" id="KW-1185">Reference proteome</keyword>
<proteinExistence type="predicted"/>
<evidence type="ECO:0000313" key="1">
    <source>
        <dbReference type="EMBL" id="AFZ56652.1"/>
    </source>
</evidence>
<evidence type="ECO:0000313" key="2">
    <source>
        <dbReference type="Proteomes" id="UP000010474"/>
    </source>
</evidence>